<comment type="caution">
    <text evidence="2">The sequence shown here is derived from an EMBL/GenBank/DDBJ whole genome shotgun (WGS) entry which is preliminary data.</text>
</comment>
<dbReference type="InterPro" id="IPR046929">
    <property type="entry name" value="HTH_Tnp"/>
</dbReference>
<reference evidence="4 5" key="1">
    <citation type="journal article" date="2019" name="Nat. Med.">
        <title>A library of human gut bacterial isolates paired with longitudinal multiomics data enables mechanistic microbiome research.</title>
        <authorList>
            <person name="Poyet M."/>
            <person name="Groussin M."/>
            <person name="Gibbons S.M."/>
            <person name="Avila-Pacheco J."/>
            <person name="Jiang X."/>
            <person name="Kearney S.M."/>
            <person name="Perrotta A.R."/>
            <person name="Berdy B."/>
            <person name="Zhao S."/>
            <person name="Lieberman T.D."/>
            <person name="Swanson P.K."/>
            <person name="Smith M."/>
            <person name="Roesemann S."/>
            <person name="Alexander J.E."/>
            <person name="Rich S.A."/>
            <person name="Livny J."/>
            <person name="Vlamakis H."/>
            <person name="Clish C."/>
            <person name="Bullock K."/>
            <person name="Deik A."/>
            <person name="Scott J."/>
            <person name="Pierce K.A."/>
            <person name="Xavier R.J."/>
            <person name="Alm E.J."/>
        </authorList>
    </citation>
    <scope>NUCLEOTIDE SEQUENCE [LARGE SCALE GENOMIC DNA]</scope>
    <source>
        <strain evidence="2 4">BIOML-A4</strain>
        <strain evidence="3 5">BIOML-A5</strain>
    </source>
</reference>
<evidence type="ECO:0000256" key="1">
    <source>
        <dbReference type="SAM" id="MobiDB-lite"/>
    </source>
</evidence>
<keyword evidence="5" id="KW-1185">Reference proteome</keyword>
<sequence length="148" mass="17494">MSVKHFTREQVEELQKNPYVVSVTERYINYTEEFKVLFLADYESGLTPSVIFQKYGFDPQVLGAKRRSAFIQRVKNESKRLSGFKDTRKGNSGRPRTKDLTPEEEIARLKHKNKLLQQENDFLKRIRSINKKQLSKIQKDKQQEKNTN</sequence>
<dbReference type="OrthoDB" id="1652943at2"/>
<evidence type="ECO:0000313" key="2">
    <source>
        <dbReference type="EMBL" id="MSA88469.1"/>
    </source>
</evidence>
<evidence type="ECO:0000313" key="3">
    <source>
        <dbReference type="EMBL" id="MSC32557.1"/>
    </source>
</evidence>
<gene>
    <name evidence="3" type="ORF">GKD88_05425</name>
    <name evidence="2" type="ORF">GKE08_03935</name>
</gene>
<feature type="region of interest" description="Disordered" evidence="1">
    <location>
        <begin position="81"/>
        <end position="103"/>
    </location>
</feature>
<dbReference type="InterPro" id="IPR009057">
    <property type="entry name" value="Homeodomain-like_sf"/>
</dbReference>
<dbReference type="SUPFAM" id="SSF46689">
    <property type="entry name" value="Homeodomain-like"/>
    <property type="match status" value="1"/>
</dbReference>
<name>A0A6N7S3W1_9FIRM</name>
<evidence type="ECO:0000313" key="5">
    <source>
        <dbReference type="Proteomes" id="UP000480929"/>
    </source>
</evidence>
<dbReference type="EMBL" id="WKPJ01000003">
    <property type="protein sequence ID" value="MSA88469.1"/>
    <property type="molecule type" value="Genomic_DNA"/>
</dbReference>
<organism evidence="2 4">
    <name type="scientific">Holdemania massiliensis</name>
    <dbReference type="NCBI Taxonomy" id="1468449"/>
    <lineage>
        <taxon>Bacteria</taxon>
        <taxon>Bacillati</taxon>
        <taxon>Bacillota</taxon>
        <taxon>Erysipelotrichia</taxon>
        <taxon>Erysipelotrichales</taxon>
        <taxon>Erysipelotrichaceae</taxon>
        <taxon>Holdemania</taxon>
    </lineage>
</organism>
<evidence type="ECO:0000313" key="4">
    <source>
        <dbReference type="Proteomes" id="UP000433575"/>
    </source>
</evidence>
<proteinExistence type="predicted"/>
<dbReference type="RefSeq" id="WP_154238031.1">
    <property type="nucleotide sequence ID" value="NZ_CALJPI010000151.1"/>
</dbReference>
<accession>A0A6N7S3W1</accession>
<dbReference type="Proteomes" id="UP000480929">
    <property type="component" value="Unassembled WGS sequence"/>
</dbReference>
<dbReference type="AlphaFoldDB" id="A0A6N7S3W1"/>
<dbReference type="EMBL" id="WKPI01000006">
    <property type="protein sequence ID" value="MSC32557.1"/>
    <property type="molecule type" value="Genomic_DNA"/>
</dbReference>
<dbReference type="Pfam" id="PF20310">
    <property type="entry name" value="HTH_Tnp_2"/>
    <property type="match status" value="1"/>
</dbReference>
<dbReference type="Proteomes" id="UP000433575">
    <property type="component" value="Unassembled WGS sequence"/>
</dbReference>
<protein>
    <submittedName>
        <fullName evidence="2">Uncharacterized protein</fullName>
    </submittedName>
</protein>